<sequence length="51" mass="5916">MNVFAALTYLFGDVALFNDVWQFLPEDLIFRHLHFEIEINNYAQPTVCPAA</sequence>
<dbReference type="AlphaFoldDB" id="A0AAD5RCB0"/>
<evidence type="ECO:0000313" key="1">
    <source>
        <dbReference type="EMBL" id="KAJ1373727.1"/>
    </source>
</evidence>
<evidence type="ECO:0000313" key="2">
    <source>
        <dbReference type="Proteomes" id="UP001196413"/>
    </source>
</evidence>
<reference evidence="1" key="1">
    <citation type="submission" date="2021-06" db="EMBL/GenBank/DDBJ databases">
        <title>Parelaphostrongylus tenuis whole genome reference sequence.</title>
        <authorList>
            <person name="Garwood T.J."/>
            <person name="Larsen P.A."/>
            <person name="Fountain-Jones N.M."/>
            <person name="Garbe J.R."/>
            <person name="Macchietto M.G."/>
            <person name="Kania S.A."/>
            <person name="Gerhold R.W."/>
            <person name="Richards J.E."/>
            <person name="Wolf T.M."/>
        </authorList>
    </citation>
    <scope>NUCLEOTIDE SEQUENCE</scope>
    <source>
        <strain evidence="1">MNPRO001-30</strain>
        <tissue evidence="1">Meninges</tissue>
    </source>
</reference>
<name>A0AAD5RCB0_PARTN</name>
<accession>A0AAD5RCB0</accession>
<keyword evidence="2" id="KW-1185">Reference proteome</keyword>
<proteinExistence type="predicted"/>
<comment type="caution">
    <text evidence="1">The sequence shown here is derived from an EMBL/GenBank/DDBJ whole genome shotgun (WGS) entry which is preliminary data.</text>
</comment>
<dbReference type="Proteomes" id="UP001196413">
    <property type="component" value="Unassembled WGS sequence"/>
</dbReference>
<protein>
    <submittedName>
        <fullName evidence="1">Uncharacterized protein</fullName>
    </submittedName>
</protein>
<dbReference type="EMBL" id="JAHQIW010007341">
    <property type="protein sequence ID" value="KAJ1373727.1"/>
    <property type="molecule type" value="Genomic_DNA"/>
</dbReference>
<organism evidence="1 2">
    <name type="scientific">Parelaphostrongylus tenuis</name>
    <name type="common">Meningeal worm</name>
    <dbReference type="NCBI Taxonomy" id="148309"/>
    <lineage>
        <taxon>Eukaryota</taxon>
        <taxon>Metazoa</taxon>
        <taxon>Ecdysozoa</taxon>
        <taxon>Nematoda</taxon>
        <taxon>Chromadorea</taxon>
        <taxon>Rhabditida</taxon>
        <taxon>Rhabditina</taxon>
        <taxon>Rhabditomorpha</taxon>
        <taxon>Strongyloidea</taxon>
        <taxon>Metastrongylidae</taxon>
        <taxon>Parelaphostrongylus</taxon>
    </lineage>
</organism>
<gene>
    <name evidence="1" type="ORF">KIN20_036218</name>
</gene>